<dbReference type="Proteomes" id="UP001484239">
    <property type="component" value="Unassembled WGS sequence"/>
</dbReference>
<organism evidence="1 2">
    <name type="scientific">Gaopeijia maritima</name>
    <dbReference type="NCBI Taxonomy" id="3119007"/>
    <lineage>
        <taxon>Bacteria</taxon>
        <taxon>Pseudomonadati</taxon>
        <taxon>Gemmatimonadota</taxon>
        <taxon>Longimicrobiia</taxon>
        <taxon>Gaopeijiales</taxon>
        <taxon>Gaopeijiaceae</taxon>
        <taxon>Gaopeijia</taxon>
    </lineage>
</organism>
<reference evidence="1 2" key="1">
    <citation type="submission" date="2024-02" db="EMBL/GenBank/DDBJ databases">
        <title>A novel Gemmatimonadota bacterium.</title>
        <authorList>
            <person name="Du Z.-J."/>
            <person name="Ye Y.-Q."/>
        </authorList>
    </citation>
    <scope>NUCLEOTIDE SEQUENCE [LARGE SCALE GENOMIC DNA]</scope>
    <source>
        <strain evidence="1 2">DH-20</strain>
    </source>
</reference>
<protein>
    <recommendedName>
        <fullName evidence="3">Type 4 fimbrial biogenesis protein PilX N-terminal domain-containing protein</fullName>
    </recommendedName>
</protein>
<evidence type="ECO:0000313" key="1">
    <source>
        <dbReference type="EMBL" id="MEK9501561.1"/>
    </source>
</evidence>
<evidence type="ECO:0000313" key="2">
    <source>
        <dbReference type="Proteomes" id="UP001484239"/>
    </source>
</evidence>
<comment type="caution">
    <text evidence="1">The sequence shown here is derived from an EMBL/GenBank/DDBJ whole genome shotgun (WGS) entry which is preliminary data.</text>
</comment>
<gene>
    <name evidence="1" type="ORF">WI372_11275</name>
</gene>
<dbReference type="EMBL" id="JBBHLI010000006">
    <property type="protein sequence ID" value="MEK9501561.1"/>
    <property type="molecule type" value="Genomic_DNA"/>
</dbReference>
<proteinExistence type="predicted"/>
<dbReference type="RefSeq" id="WP_405281535.1">
    <property type="nucleotide sequence ID" value="NZ_CP144380.1"/>
</dbReference>
<keyword evidence="2" id="KW-1185">Reference proteome</keyword>
<evidence type="ECO:0008006" key="3">
    <source>
        <dbReference type="Google" id="ProtNLM"/>
    </source>
</evidence>
<sequence>MNRPTEPRGFALMTIMLVMLVAAALATSAVMMGSNHILANRYLERSSMLEDLAEEGLEMGRTALNADKTLYPDSGYTTLVSGQTVYDGQGNAIPGVTRAIYAGPTGVTSGQYGVFGSIVAVVEDQTGAKAIRRSQVYQESFARYAYFTDFEPSNISFGGGDQIFGPVHTNDYLKIYSSGATFHGETRTAKTVSGASYGTFKKGYEEHVSEIAMPETAELAKLQTQASAGSMSFVGGQSGAYGESTFRIEFVAVDMNLDGDTNDENEGFIRVYSGGDYRWVTAEIPSAGMDDSPNCGDYHSGVFRSALDHPNSGHDWGDALTSSSRRCYLGGDPELTGGVFTPVSPGGRGEWQRWNGPVSPTLVARVGATEAQYLHPINRPLNPAFKGVIYVDGKVAISGTLRGRVTLAATEQIIIADDVVYSVDPGTGTCEDILGMFSGEDVIVADNTINAPQRPASGWGYRTYDDTRDEFIHGVVLALNIFTVENYSSGSGSAEDCESTNWGRGCLYLTGGIIQRTRGAVGTSGGTGNLKRYSYDTCGATDPPPYFPTTGHFSRAQIYNVDPVGFNVADYFAQLAAN</sequence>
<accession>A0ABU9EAI6</accession>
<name>A0ABU9EAI6_9BACT</name>